<comment type="caution">
    <text evidence="2">The sequence shown here is derived from an EMBL/GenBank/DDBJ whole genome shotgun (WGS) entry which is preliminary data.</text>
</comment>
<protein>
    <recommendedName>
        <fullName evidence="1">4Fe-4S ferredoxin-type domain-containing protein</fullName>
    </recommendedName>
</protein>
<dbReference type="Pfam" id="PF13187">
    <property type="entry name" value="Fer4_9"/>
    <property type="match status" value="1"/>
</dbReference>
<dbReference type="EMBL" id="BARW01017187">
    <property type="protein sequence ID" value="GAI99810.1"/>
    <property type="molecule type" value="Genomic_DNA"/>
</dbReference>
<evidence type="ECO:0000313" key="2">
    <source>
        <dbReference type="EMBL" id="GAI99810.1"/>
    </source>
</evidence>
<dbReference type="PROSITE" id="PS51379">
    <property type="entry name" value="4FE4S_FER_2"/>
    <property type="match status" value="2"/>
</dbReference>
<organism evidence="2">
    <name type="scientific">marine sediment metagenome</name>
    <dbReference type="NCBI Taxonomy" id="412755"/>
    <lineage>
        <taxon>unclassified sequences</taxon>
        <taxon>metagenomes</taxon>
        <taxon>ecological metagenomes</taxon>
    </lineage>
</organism>
<dbReference type="PANTHER" id="PTHR43122">
    <property type="entry name" value="FERREDOXIN SUBUNIT OF PYRUVATE:FLAVODOXIN OXIDOREDUCTASE-RELATED"/>
    <property type="match status" value="1"/>
</dbReference>
<dbReference type="PANTHER" id="PTHR43122:SF1">
    <property type="entry name" value="IRON-SULFUR-BINDING PROTEIN"/>
    <property type="match status" value="1"/>
</dbReference>
<dbReference type="PROSITE" id="PS00198">
    <property type="entry name" value="4FE4S_FER_1"/>
    <property type="match status" value="1"/>
</dbReference>
<sequence length="65" mass="7518">MSLIIVNKEWCKKCRICIDLCPNNALISNEEGYPRLIDENLCTKCKLCELRCPDFAIEVKEEVNV</sequence>
<feature type="domain" description="4Fe-4S ferredoxin-type" evidence="1">
    <location>
        <begin position="2"/>
        <end position="31"/>
    </location>
</feature>
<reference evidence="2" key="1">
    <citation type="journal article" date="2014" name="Front. Microbiol.">
        <title>High frequency of phylogenetically diverse reductive dehalogenase-homologous genes in deep subseafloor sedimentary metagenomes.</title>
        <authorList>
            <person name="Kawai M."/>
            <person name="Futagami T."/>
            <person name="Toyoda A."/>
            <person name="Takaki Y."/>
            <person name="Nishi S."/>
            <person name="Hori S."/>
            <person name="Arai W."/>
            <person name="Tsubouchi T."/>
            <person name="Morono Y."/>
            <person name="Uchiyama I."/>
            <person name="Ito T."/>
            <person name="Fujiyama A."/>
            <person name="Inagaki F."/>
            <person name="Takami H."/>
        </authorList>
    </citation>
    <scope>NUCLEOTIDE SEQUENCE</scope>
    <source>
        <strain evidence="2">Expedition CK06-06</strain>
    </source>
</reference>
<dbReference type="SUPFAM" id="SSF54862">
    <property type="entry name" value="4Fe-4S ferredoxins"/>
    <property type="match status" value="1"/>
</dbReference>
<dbReference type="InterPro" id="IPR017896">
    <property type="entry name" value="4Fe4S_Fe-S-bd"/>
</dbReference>
<gene>
    <name evidence="2" type="ORF">S12H4_29747</name>
</gene>
<evidence type="ECO:0000259" key="1">
    <source>
        <dbReference type="PROSITE" id="PS51379"/>
    </source>
</evidence>
<dbReference type="Gene3D" id="3.30.70.20">
    <property type="match status" value="1"/>
</dbReference>
<dbReference type="InterPro" id="IPR017900">
    <property type="entry name" value="4Fe4S_Fe_S_CS"/>
</dbReference>
<name>X1UIT6_9ZZZZ</name>
<proteinExistence type="predicted"/>
<dbReference type="AlphaFoldDB" id="X1UIT6"/>
<accession>X1UIT6</accession>
<feature type="domain" description="4Fe-4S ferredoxin-type" evidence="1">
    <location>
        <begin position="32"/>
        <end position="62"/>
    </location>
</feature>